<reference evidence="2 3" key="1">
    <citation type="submission" date="2017-04" db="EMBL/GenBank/DDBJ databases">
        <title>Genome Sequence of the Model Brown-Rot Fungus Postia placenta SB12.</title>
        <authorList>
            <consortium name="DOE Joint Genome Institute"/>
            <person name="Gaskell J."/>
            <person name="Kersten P."/>
            <person name="Larrondo L.F."/>
            <person name="Canessa P."/>
            <person name="Martinez D."/>
            <person name="Hibbett D."/>
            <person name="Schmoll M."/>
            <person name="Kubicek C.P."/>
            <person name="Martinez A.T."/>
            <person name="Yadav J."/>
            <person name="Master E."/>
            <person name="Magnuson J.K."/>
            <person name="James T."/>
            <person name="Yaver D."/>
            <person name="Berka R."/>
            <person name="Labutti K."/>
            <person name="Lipzen A."/>
            <person name="Aerts A."/>
            <person name="Barry K."/>
            <person name="Henrissat B."/>
            <person name="Blanchette R."/>
            <person name="Grigoriev I."/>
            <person name="Cullen D."/>
        </authorList>
    </citation>
    <scope>NUCLEOTIDE SEQUENCE [LARGE SCALE GENOMIC DNA]</scope>
    <source>
        <strain evidence="2 3">MAD-698-R-SB12</strain>
    </source>
</reference>
<dbReference type="AlphaFoldDB" id="A0A1X6N0Q3"/>
<proteinExistence type="predicted"/>
<feature type="region of interest" description="Disordered" evidence="1">
    <location>
        <begin position="215"/>
        <end position="245"/>
    </location>
</feature>
<dbReference type="Proteomes" id="UP000194127">
    <property type="component" value="Unassembled WGS sequence"/>
</dbReference>
<evidence type="ECO:0000313" key="2">
    <source>
        <dbReference type="EMBL" id="OSX62023.1"/>
    </source>
</evidence>
<name>A0A1X6N0Q3_9APHY</name>
<dbReference type="RefSeq" id="XP_024338817.1">
    <property type="nucleotide sequence ID" value="XM_024480808.1"/>
</dbReference>
<keyword evidence="3" id="KW-1185">Reference proteome</keyword>
<gene>
    <name evidence="2" type="ORF">POSPLADRAFT_1056615</name>
</gene>
<feature type="compositionally biased region" description="Polar residues" evidence="1">
    <location>
        <begin position="141"/>
        <end position="154"/>
    </location>
</feature>
<sequence length="245" mass="25939">MLGDRGASRAFRYAEPGTASSIYCSDSPAAHRVSLCGRRLLAQRWTLNVNNGHRACVVGAPRAPPRPSPPGLLAPPCAPPTIQPTQTHVSMLIPASSGFRSAACTHGTPAPKRREARRNRSVPTPLVSSPVVPHLFPGRPSISTLPSDSKTNPRGHSDAGIRSEDHPRMTHAEAEEDPFNHRHRARHVRPSTQPPGVGVGVGVGVLVGLRARLGRAADADKSAAAGERAWARAEAEPEPEAALNC</sequence>
<feature type="compositionally biased region" description="Low complexity" evidence="1">
    <location>
        <begin position="121"/>
        <end position="133"/>
    </location>
</feature>
<dbReference type="OrthoDB" id="10599363at2759"/>
<evidence type="ECO:0000256" key="1">
    <source>
        <dbReference type="SAM" id="MobiDB-lite"/>
    </source>
</evidence>
<dbReference type="EMBL" id="KZ110597">
    <property type="protein sequence ID" value="OSX62023.1"/>
    <property type="molecule type" value="Genomic_DNA"/>
</dbReference>
<feature type="region of interest" description="Disordered" evidence="1">
    <location>
        <begin position="100"/>
        <end position="199"/>
    </location>
</feature>
<feature type="compositionally biased region" description="Basic and acidic residues" evidence="1">
    <location>
        <begin position="155"/>
        <end position="173"/>
    </location>
</feature>
<accession>A0A1X6N0Q3</accession>
<organism evidence="2 3">
    <name type="scientific">Postia placenta MAD-698-R-SB12</name>
    <dbReference type="NCBI Taxonomy" id="670580"/>
    <lineage>
        <taxon>Eukaryota</taxon>
        <taxon>Fungi</taxon>
        <taxon>Dikarya</taxon>
        <taxon>Basidiomycota</taxon>
        <taxon>Agaricomycotina</taxon>
        <taxon>Agaricomycetes</taxon>
        <taxon>Polyporales</taxon>
        <taxon>Adustoporiaceae</taxon>
        <taxon>Rhodonia</taxon>
    </lineage>
</organism>
<dbReference type="GeneID" id="36325758"/>
<protein>
    <submittedName>
        <fullName evidence="2">Uncharacterized protein</fullName>
    </submittedName>
</protein>
<evidence type="ECO:0000313" key="3">
    <source>
        <dbReference type="Proteomes" id="UP000194127"/>
    </source>
</evidence>